<evidence type="ECO:0000313" key="2">
    <source>
        <dbReference type="EMBL" id="OQU90845.1"/>
    </source>
</evidence>
<evidence type="ECO:0000313" key="3">
    <source>
        <dbReference type="Proteomes" id="UP000000768"/>
    </source>
</evidence>
<evidence type="ECO:0000256" key="1">
    <source>
        <dbReference type="SAM" id="MobiDB-lite"/>
    </source>
</evidence>
<feature type="region of interest" description="Disordered" evidence="1">
    <location>
        <begin position="17"/>
        <end position="36"/>
    </location>
</feature>
<dbReference type="AlphaFoldDB" id="A0A1Z5S528"/>
<gene>
    <name evidence="2" type="ORF">SORBI_3001G060001</name>
</gene>
<dbReference type="InParanoid" id="A0A1Z5S528"/>
<dbReference type="EMBL" id="CM000760">
    <property type="protein sequence ID" value="OQU90845.1"/>
    <property type="molecule type" value="Genomic_DNA"/>
</dbReference>
<organism evidence="2 3">
    <name type="scientific">Sorghum bicolor</name>
    <name type="common">Sorghum</name>
    <name type="synonym">Sorghum vulgare</name>
    <dbReference type="NCBI Taxonomy" id="4558"/>
    <lineage>
        <taxon>Eukaryota</taxon>
        <taxon>Viridiplantae</taxon>
        <taxon>Streptophyta</taxon>
        <taxon>Embryophyta</taxon>
        <taxon>Tracheophyta</taxon>
        <taxon>Spermatophyta</taxon>
        <taxon>Magnoliopsida</taxon>
        <taxon>Liliopsida</taxon>
        <taxon>Poales</taxon>
        <taxon>Poaceae</taxon>
        <taxon>PACMAD clade</taxon>
        <taxon>Panicoideae</taxon>
        <taxon>Andropogonodae</taxon>
        <taxon>Andropogoneae</taxon>
        <taxon>Sorghinae</taxon>
        <taxon>Sorghum</taxon>
    </lineage>
</organism>
<name>A0A1Z5S528_SORBI</name>
<proteinExistence type="predicted"/>
<dbReference type="Proteomes" id="UP000000768">
    <property type="component" value="Chromosome 1"/>
</dbReference>
<keyword evidence="3" id="KW-1185">Reference proteome</keyword>
<sequence length="63" mass="6685">MTREIALGDVVAHGRSADHMYLPGGRGGGSVRGLHRRHDGLHDEALVVVRLQKPGHAEPAAAQ</sequence>
<reference evidence="3" key="2">
    <citation type="journal article" date="2018" name="Plant J.">
        <title>The Sorghum bicolor reference genome: improved assembly, gene annotations, a transcriptome atlas, and signatures of genome organization.</title>
        <authorList>
            <person name="McCormick R.F."/>
            <person name="Truong S.K."/>
            <person name="Sreedasyam A."/>
            <person name="Jenkins J."/>
            <person name="Shu S."/>
            <person name="Sims D."/>
            <person name="Kennedy M."/>
            <person name="Amirebrahimi M."/>
            <person name="Weers B.D."/>
            <person name="McKinley B."/>
            <person name="Mattison A."/>
            <person name="Morishige D.T."/>
            <person name="Grimwood J."/>
            <person name="Schmutz J."/>
            <person name="Mullet J.E."/>
        </authorList>
    </citation>
    <scope>NUCLEOTIDE SEQUENCE [LARGE SCALE GENOMIC DNA]</scope>
    <source>
        <strain evidence="3">cv. BTx623</strain>
    </source>
</reference>
<protein>
    <submittedName>
        <fullName evidence="2">Uncharacterized protein</fullName>
    </submittedName>
</protein>
<reference evidence="2 3" key="1">
    <citation type="journal article" date="2009" name="Nature">
        <title>The Sorghum bicolor genome and the diversification of grasses.</title>
        <authorList>
            <person name="Paterson A.H."/>
            <person name="Bowers J.E."/>
            <person name="Bruggmann R."/>
            <person name="Dubchak I."/>
            <person name="Grimwood J."/>
            <person name="Gundlach H."/>
            <person name="Haberer G."/>
            <person name="Hellsten U."/>
            <person name="Mitros T."/>
            <person name="Poliakov A."/>
            <person name="Schmutz J."/>
            <person name="Spannagl M."/>
            <person name="Tang H."/>
            <person name="Wang X."/>
            <person name="Wicker T."/>
            <person name="Bharti A.K."/>
            <person name="Chapman J."/>
            <person name="Feltus F.A."/>
            <person name="Gowik U."/>
            <person name="Grigoriev I.V."/>
            <person name="Lyons E."/>
            <person name="Maher C.A."/>
            <person name="Martis M."/>
            <person name="Narechania A."/>
            <person name="Otillar R.P."/>
            <person name="Penning B.W."/>
            <person name="Salamov A.A."/>
            <person name="Wang Y."/>
            <person name="Zhang L."/>
            <person name="Carpita N.C."/>
            <person name="Freeling M."/>
            <person name="Gingle A.R."/>
            <person name="Hash C.T."/>
            <person name="Keller B."/>
            <person name="Klein P."/>
            <person name="Kresovich S."/>
            <person name="McCann M.C."/>
            <person name="Ming R."/>
            <person name="Peterson D.G."/>
            <person name="Mehboob-ur-Rahman"/>
            <person name="Ware D."/>
            <person name="Westhoff P."/>
            <person name="Mayer K.F."/>
            <person name="Messing J."/>
            <person name="Rokhsar D.S."/>
        </authorList>
    </citation>
    <scope>NUCLEOTIDE SEQUENCE [LARGE SCALE GENOMIC DNA]</scope>
    <source>
        <strain evidence="3">cv. BTx623</strain>
    </source>
</reference>
<dbReference type="Gramene" id="OQU90845">
    <property type="protein sequence ID" value="OQU90845"/>
    <property type="gene ID" value="SORBI_3001G060001"/>
</dbReference>
<accession>A0A1Z5S528</accession>